<dbReference type="PROSITE" id="PS51208">
    <property type="entry name" value="AUTOTRANSPORTER"/>
    <property type="match status" value="1"/>
</dbReference>
<dbReference type="AlphaFoldDB" id="A0A317DZQ2"/>
<keyword evidence="4" id="KW-1185">Reference proteome</keyword>
<dbReference type="InterPro" id="IPR005546">
    <property type="entry name" value="Autotransporte_beta"/>
</dbReference>
<dbReference type="SUPFAM" id="SSF52266">
    <property type="entry name" value="SGNH hydrolase"/>
    <property type="match status" value="1"/>
</dbReference>
<protein>
    <recommendedName>
        <fullName evidence="2">Autotransporter domain-containing protein</fullName>
    </recommendedName>
</protein>
<organism evidence="3 4">
    <name type="scientific">Zavarzinia aquatilis</name>
    <dbReference type="NCBI Taxonomy" id="2211142"/>
    <lineage>
        <taxon>Bacteria</taxon>
        <taxon>Pseudomonadati</taxon>
        <taxon>Pseudomonadota</taxon>
        <taxon>Alphaproteobacteria</taxon>
        <taxon>Rhodospirillales</taxon>
        <taxon>Zavarziniaceae</taxon>
        <taxon>Zavarzinia</taxon>
    </lineage>
</organism>
<accession>A0A317DZQ2</accession>
<feature type="signal peptide" evidence="1">
    <location>
        <begin position="1"/>
        <end position="29"/>
    </location>
</feature>
<gene>
    <name evidence="3" type="ORF">DKG74_17950</name>
</gene>
<dbReference type="InterPro" id="IPR036709">
    <property type="entry name" value="Autotransporte_beta_dom_sf"/>
</dbReference>
<dbReference type="NCBIfam" id="TIGR01414">
    <property type="entry name" value="autotrans_barl"/>
    <property type="match status" value="1"/>
</dbReference>
<dbReference type="SMART" id="SM00869">
    <property type="entry name" value="Autotransporter"/>
    <property type="match status" value="1"/>
</dbReference>
<proteinExistence type="predicted"/>
<dbReference type="Proteomes" id="UP000245461">
    <property type="component" value="Unassembled WGS sequence"/>
</dbReference>
<evidence type="ECO:0000313" key="3">
    <source>
        <dbReference type="EMBL" id="PWR19356.1"/>
    </source>
</evidence>
<keyword evidence="1" id="KW-0732">Signal</keyword>
<name>A0A317DZQ2_9PROT</name>
<dbReference type="OrthoDB" id="5292073at2"/>
<dbReference type="RefSeq" id="WP_109907554.1">
    <property type="nucleotide sequence ID" value="NZ_QGLE01000012.1"/>
</dbReference>
<feature type="domain" description="Autotransporter" evidence="2">
    <location>
        <begin position="349"/>
        <end position="613"/>
    </location>
</feature>
<comment type="caution">
    <text evidence="3">The sequence shown here is derived from an EMBL/GenBank/DDBJ whole genome shotgun (WGS) entry which is preliminary data.</text>
</comment>
<evidence type="ECO:0000313" key="4">
    <source>
        <dbReference type="Proteomes" id="UP000245461"/>
    </source>
</evidence>
<dbReference type="EMBL" id="QGLE01000012">
    <property type="protein sequence ID" value="PWR19356.1"/>
    <property type="molecule type" value="Genomic_DNA"/>
</dbReference>
<reference evidence="3 4" key="1">
    <citation type="submission" date="2018-05" db="EMBL/GenBank/DDBJ databases">
        <title>Zavarzinia sp. HR-AS.</title>
        <authorList>
            <person name="Lee Y."/>
            <person name="Jeon C.O."/>
        </authorList>
    </citation>
    <scope>NUCLEOTIDE SEQUENCE [LARGE SCALE GENOMIC DNA]</scope>
    <source>
        <strain evidence="3 4">HR-AS</strain>
    </source>
</reference>
<dbReference type="SUPFAM" id="SSF103515">
    <property type="entry name" value="Autotransporter"/>
    <property type="match status" value="1"/>
</dbReference>
<evidence type="ECO:0000256" key="1">
    <source>
        <dbReference type="SAM" id="SignalP"/>
    </source>
</evidence>
<dbReference type="InterPro" id="IPR006315">
    <property type="entry name" value="OM_autotransptr_brl_dom"/>
</dbReference>
<feature type="chain" id="PRO_5016244724" description="Autotransporter domain-containing protein" evidence="1">
    <location>
        <begin position="30"/>
        <end position="613"/>
    </location>
</feature>
<evidence type="ECO:0000259" key="2">
    <source>
        <dbReference type="PROSITE" id="PS51208"/>
    </source>
</evidence>
<sequence length="613" mass="63590">MIGFVWRGGRPYGPALLTALLGVAAPASAQVVEPTDTSRISGWGSSTMEYLAPYLSNTAAGFGAGYYDGGDAAARAASILARQGSAPALVSFPGGSAPASGSVSVSVGNVPSSAAIESFTGTFQGSSLGGSLSSSATAWTFTRDGTGSATTVAPGTAFLPTEGMANRYSIQLLNIGKNDLTAGASAQSVVDAVATAYDWIPTSDKKALVLGFFVDSGTAGGAAVRTRIDDANSALRATYGADFVDIGAYVTSAQVWTDTGLTPTATDLAQQALGNLPPSLAADSQHLNGIANAAVVNKLILPRLEAYYGRAATDLFAPADINGILFDAVAGEISAERSARHLGWSVTTTQRRGTSVFAEAGGRHPGDATAGEDDYAFRLGLEHVRDANWSFRLSAGRLDRFDSSTPDVGDFSGWSVMLSGDWRSGGYRLGSTLGYLWGDAEGRRAIPASTLAPAYSAPSSALFGEIEAGYALSAGAFTIIPSALLRYQADHVDSYRENGRTGLELAYGGKDSDALTGGLTLTTTWDTGMWLKPWLNLAYEHRFDTGGDNVTGDFIFLSRAPVTGAAAQGQDDRVTVEPGVSISPDSASRIDLSATHQFDPSLTGARLRYTLDF</sequence>
<dbReference type="GO" id="GO:0019867">
    <property type="term" value="C:outer membrane"/>
    <property type="evidence" value="ECO:0007669"/>
    <property type="project" value="InterPro"/>
</dbReference>
<dbReference type="Gene3D" id="2.40.128.130">
    <property type="entry name" value="Autotransporter beta-domain"/>
    <property type="match status" value="1"/>
</dbReference>